<evidence type="ECO:0000256" key="1">
    <source>
        <dbReference type="PROSITE-ProRule" id="PRU00497"/>
    </source>
</evidence>
<feature type="signal peptide" evidence="3">
    <location>
        <begin position="1"/>
        <end position="19"/>
    </location>
</feature>
<dbReference type="PANTHER" id="PTHR10380">
    <property type="entry name" value="CUTICLE PROTEIN"/>
    <property type="match status" value="1"/>
</dbReference>
<dbReference type="Proteomes" id="UP001162162">
    <property type="component" value="Unassembled WGS sequence"/>
</dbReference>
<organism evidence="4 5">
    <name type="scientific">Aromia moschata</name>
    <dbReference type="NCBI Taxonomy" id="1265417"/>
    <lineage>
        <taxon>Eukaryota</taxon>
        <taxon>Metazoa</taxon>
        <taxon>Ecdysozoa</taxon>
        <taxon>Arthropoda</taxon>
        <taxon>Hexapoda</taxon>
        <taxon>Insecta</taxon>
        <taxon>Pterygota</taxon>
        <taxon>Neoptera</taxon>
        <taxon>Endopterygota</taxon>
        <taxon>Coleoptera</taxon>
        <taxon>Polyphaga</taxon>
        <taxon>Cucujiformia</taxon>
        <taxon>Chrysomeloidea</taxon>
        <taxon>Cerambycidae</taxon>
        <taxon>Cerambycinae</taxon>
        <taxon>Callichromatini</taxon>
        <taxon>Aromia</taxon>
    </lineage>
</organism>
<dbReference type="AlphaFoldDB" id="A0AAV8ZCW1"/>
<reference evidence="4" key="1">
    <citation type="journal article" date="2023" name="Insect Mol. Biol.">
        <title>Genome sequencing provides insights into the evolution of gene families encoding plant cell wall-degrading enzymes in longhorned beetles.</title>
        <authorList>
            <person name="Shin N.R."/>
            <person name="Okamura Y."/>
            <person name="Kirsch R."/>
            <person name="Pauchet Y."/>
        </authorList>
    </citation>
    <scope>NUCLEOTIDE SEQUENCE</scope>
    <source>
        <strain evidence="4">AMC_N1</strain>
    </source>
</reference>
<feature type="chain" id="PRO_5043507890" evidence="3">
    <location>
        <begin position="20"/>
        <end position="297"/>
    </location>
</feature>
<name>A0AAV8ZCW1_9CUCU</name>
<dbReference type="PANTHER" id="PTHR10380:SF236">
    <property type="entry name" value="PUPAL CUTICLE PROTEIN EDG-84A-LIKE PROTEIN"/>
    <property type="match status" value="1"/>
</dbReference>
<keyword evidence="1" id="KW-0193">Cuticle</keyword>
<keyword evidence="5" id="KW-1185">Reference proteome</keyword>
<proteinExistence type="predicted"/>
<dbReference type="GO" id="GO:0062129">
    <property type="term" value="C:chitin-based extracellular matrix"/>
    <property type="evidence" value="ECO:0007669"/>
    <property type="project" value="TreeGrafter"/>
</dbReference>
<sequence length="297" mass="33609">MRLLFFALAVSSLIEGFLGAGVRLLDLEPSNAQQILERQDQSLHYAPKIETNVPAVRYLGNQPHHVLEDIYLARQYHGQDGVGGYLYGYNIPDIAKTERKKPGGDLRGAYNYIAGDGQEIKVQYWDDGTGFHQIDNVPQILPKQVDDSPEVKAAKEKFLARWHQEAERNSHPIANPYDNQQYDSQQYDAHAAFPQSNPNQVDYTGQYSEKQNFVVPNPPLRQLPRQQDEEEDTTGPPRGFFYSYDYPVGIIVNKEGLVQKSELKDVYGSNKANYESRLARGAQPSGPSQTGYLYIKN</sequence>
<gene>
    <name evidence="4" type="ORF">NQ318_008854</name>
</gene>
<protein>
    <submittedName>
        <fullName evidence="4">Uncharacterized protein</fullName>
    </submittedName>
</protein>
<dbReference type="InterPro" id="IPR000618">
    <property type="entry name" value="Insect_cuticle"/>
</dbReference>
<evidence type="ECO:0000256" key="2">
    <source>
        <dbReference type="SAM" id="MobiDB-lite"/>
    </source>
</evidence>
<dbReference type="EMBL" id="JAPWTK010000006">
    <property type="protein sequence ID" value="KAJ8961173.1"/>
    <property type="molecule type" value="Genomic_DNA"/>
</dbReference>
<keyword evidence="3" id="KW-0732">Signal</keyword>
<feature type="region of interest" description="Disordered" evidence="2">
    <location>
        <begin position="214"/>
        <end position="239"/>
    </location>
</feature>
<evidence type="ECO:0000313" key="5">
    <source>
        <dbReference type="Proteomes" id="UP001162162"/>
    </source>
</evidence>
<dbReference type="Pfam" id="PF00379">
    <property type="entry name" value="Chitin_bind_4"/>
    <property type="match status" value="1"/>
</dbReference>
<dbReference type="GO" id="GO:0008010">
    <property type="term" value="F:structural constituent of chitin-based larval cuticle"/>
    <property type="evidence" value="ECO:0007669"/>
    <property type="project" value="TreeGrafter"/>
</dbReference>
<dbReference type="InterPro" id="IPR050468">
    <property type="entry name" value="Cuticle_Struct_Prot"/>
</dbReference>
<accession>A0AAV8ZCW1</accession>
<evidence type="ECO:0000313" key="4">
    <source>
        <dbReference type="EMBL" id="KAJ8961173.1"/>
    </source>
</evidence>
<comment type="caution">
    <text evidence="4">The sequence shown here is derived from an EMBL/GenBank/DDBJ whole genome shotgun (WGS) entry which is preliminary data.</text>
</comment>
<dbReference type="PROSITE" id="PS51155">
    <property type="entry name" value="CHIT_BIND_RR_2"/>
    <property type="match status" value="1"/>
</dbReference>
<evidence type="ECO:0000256" key="3">
    <source>
        <dbReference type="SAM" id="SignalP"/>
    </source>
</evidence>